<dbReference type="Gene3D" id="3.40.50.720">
    <property type="entry name" value="NAD(P)-binding Rossmann-like Domain"/>
    <property type="match status" value="1"/>
</dbReference>
<evidence type="ECO:0000313" key="3">
    <source>
        <dbReference type="EMBL" id="CAB4776586.1"/>
    </source>
</evidence>
<name>A0A6J6VZ86_9ZZZZ</name>
<dbReference type="PRINTS" id="PR00081">
    <property type="entry name" value="GDHRDH"/>
</dbReference>
<dbReference type="InterPro" id="IPR036291">
    <property type="entry name" value="NAD(P)-bd_dom_sf"/>
</dbReference>
<evidence type="ECO:0000256" key="2">
    <source>
        <dbReference type="ARBA" id="ARBA00023002"/>
    </source>
</evidence>
<dbReference type="GO" id="GO:0016491">
    <property type="term" value="F:oxidoreductase activity"/>
    <property type="evidence" value="ECO:0007669"/>
    <property type="project" value="UniProtKB-KW"/>
</dbReference>
<keyword evidence="2" id="KW-0560">Oxidoreductase</keyword>
<accession>A0A6J6VZ86</accession>
<dbReference type="EMBL" id="CAEZYQ010000070">
    <property type="protein sequence ID" value="CAB4776586.1"/>
    <property type="molecule type" value="Genomic_DNA"/>
</dbReference>
<sequence>MTGAPWTAVPAQHGRRFVVTGATSGIGLLTAKVLVHRGAEVVLAVRNPEKGAEAAAGMTGPGRAVVERLDVSDLSSVQAFAERIGDVDVLVNNAGILGVPQATSVDGVELHLATNHLGHHALALRMLPRIGDRVVVVSSNSHHHGDLDVTDLDWARRGYQPYAAYAASKLANMLFLLELQRRLSERGSSLRVTGAHPGTTATAITASSGRGWLSWIGSWGHHLVGMPVWRGALPTLYAATMDVPGNSYVGPDGFKEFFGWPTLVGRSARASDPDLARACWDASVRLSGVDLSLR</sequence>
<evidence type="ECO:0000256" key="1">
    <source>
        <dbReference type="ARBA" id="ARBA00006484"/>
    </source>
</evidence>
<comment type="similarity">
    <text evidence="1">Belongs to the short-chain dehydrogenases/reductases (SDR) family.</text>
</comment>
<organism evidence="3">
    <name type="scientific">freshwater metagenome</name>
    <dbReference type="NCBI Taxonomy" id="449393"/>
    <lineage>
        <taxon>unclassified sequences</taxon>
        <taxon>metagenomes</taxon>
        <taxon>ecological metagenomes</taxon>
    </lineage>
</organism>
<protein>
    <submittedName>
        <fullName evidence="3">Unannotated protein</fullName>
    </submittedName>
</protein>
<dbReference type="PANTHER" id="PTHR24320">
    <property type="entry name" value="RETINOL DEHYDROGENASE"/>
    <property type="match status" value="1"/>
</dbReference>
<gene>
    <name evidence="3" type="ORF">UFOPK2761_03724</name>
</gene>
<reference evidence="3" key="1">
    <citation type="submission" date="2020-05" db="EMBL/GenBank/DDBJ databases">
        <authorList>
            <person name="Chiriac C."/>
            <person name="Salcher M."/>
            <person name="Ghai R."/>
            <person name="Kavagutti S V."/>
        </authorList>
    </citation>
    <scope>NUCLEOTIDE SEQUENCE</scope>
</reference>
<dbReference type="Pfam" id="PF00106">
    <property type="entry name" value="adh_short"/>
    <property type="match status" value="1"/>
</dbReference>
<proteinExistence type="inferred from homology"/>
<dbReference type="AlphaFoldDB" id="A0A6J6VZ86"/>
<dbReference type="InterPro" id="IPR002347">
    <property type="entry name" value="SDR_fam"/>
</dbReference>
<dbReference type="PANTHER" id="PTHR24320:SF148">
    <property type="entry name" value="NAD(P)-BINDING ROSSMANN-FOLD SUPERFAMILY PROTEIN"/>
    <property type="match status" value="1"/>
</dbReference>
<dbReference type="SUPFAM" id="SSF51735">
    <property type="entry name" value="NAD(P)-binding Rossmann-fold domains"/>
    <property type="match status" value="1"/>
</dbReference>